<evidence type="ECO:0000313" key="2">
    <source>
        <dbReference type="EMBL" id="MBO0953248.1"/>
    </source>
</evidence>
<evidence type="ECO:0000256" key="1">
    <source>
        <dbReference type="SAM" id="MobiDB-lite"/>
    </source>
</evidence>
<accession>A0ABS3JUV9</accession>
<sequence length="147" mass="16575">MSARQNYRRNKRRSTSTEQKVQKPLQTATKTPRMGAFFTADRLHTIPGPLTLATPLVDAFNPATPWEILVPFNLTQIDLEKDGICPSELELVIAALEHYRDFLAEGPQARSTPTQVDILSDTINDLYSRVFKALSMRVDYISNQPGQ</sequence>
<keyword evidence="3" id="KW-1185">Reference proteome</keyword>
<feature type="compositionally biased region" description="Basic residues" evidence="1">
    <location>
        <begin position="1"/>
        <end position="14"/>
    </location>
</feature>
<proteinExistence type="predicted"/>
<dbReference type="Proteomes" id="UP000664628">
    <property type="component" value="Unassembled WGS sequence"/>
</dbReference>
<protein>
    <submittedName>
        <fullName evidence="2">Uncharacterized protein</fullName>
    </submittedName>
</protein>
<name>A0ABS3JUV9_9BACT</name>
<evidence type="ECO:0000313" key="3">
    <source>
        <dbReference type="Proteomes" id="UP000664628"/>
    </source>
</evidence>
<feature type="compositionally biased region" description="Polar residues" evidence="1">
    <location>
        <begin position="16"/>
        <end position="29"/>
    </location>
</feature>
<comment type="caution">
    <text evidence="2">The sequence shown here is derived from an EMBL/GenBank/DDBJ whole genome shotgun (WGS) entry which is preliminary data.</text>
</comment>
<reference evidence="2 3" key="1">
    <citation type="submission" date="2021-03" db="EMBL/GenBank/DDBJ databases">
        <title>Fibrella sp. HMF5405 genome sequencing and assembly.</title>
        <authorList>
            <person name="Kang H."/>
            <person name="Kim H."/>
            <person name="Bae S."/>
            <person name="Joh K."/>
        </authorList>
    </citation>
    <scope>NUCLEOTIDE SEQUENCE [LARGE SCALE GENOMIC DNA]</scope>
    <source>
        <strain evidence="2 3">HMF5405</strain>
    </source>
</reference>
<organism evidence="2 3">
    <name type="scientific">Fibrella forsythiae</name>
    <dbReference type="NCBI Taxonomy" id="2817061"/>
    <lineage>
        <taxon>Bacteria</taxon>
        <taxon>Pseudomonadati</taxon>
        <taxon>Bacteroidota</taxon>
        <taxon>Cytophagia</taxon>
        <taxon>Cytophagales</taxon>
        <taxon>Spirosomataceae</taxon>
        <taxon>Fibrella</taxon>
    </lineage>
</organism>
<dbReference type="RefSeq" id="WP_207333200.1">
    <property type="nucleotide sequence ID" value="NZ_JAFMYW010000027.1"/>
</dbReference>
<dbReference type="EMBL" id="JAFMYW010000027">
    <property type="protein sequence ID" value="MBO0953248.1"/>
    <property type="molecule type" value="Genomic_DNA"/>
</dbReference>
<feature type="region of interest" description="Disordered" evidence="1">
    <location>
        <begin position="1"/>
        <end position="29"/>
    </location>
</feature>
<gene>
    <name evidence="2" type="ORF">J2I46_32050</name>
</gene>